<evidence type="ECO:0000313" key="4">
    <source>
        <dbReference type="EMBL" id="RXM32440.1"/>
    </source>
</evidence>
<feature type="domain" description="Thioredoxin" evidence="3">
    <location>
        <begin position="497"/>
        <end position="635"/>
    </location>
</feature>
<feature type="compositionally biased region" description="Basic and acidic residues" evidence="1">
    <location>
        <begin position="749"/>
        <end position="779"/>
    </location>
</feature>
<feature type="region of interest" description="Disordered" evidence="1">
    <location>
        <begin position="739"/>
        <end position="792"/>
    </location>
</feature>
<organism evidence="4 5">
    <name type="scientific">Acipenser ruthenus</name>
    <name type="common">Sterlet sturgeon</name>
    <dbReference type="NCBI Taxonomy" id="7906"/>
    <lineage>
        <taxon>Eukaryota</taxon>
        <taxon>Metazoa</taxon>
        <taxon>Chordata</taxon>
        <taxon>Craniata</taxon>
        <taxon>Vertebrata</taxon>
        <taxon>Euteleostomi</taxon>
        <taxon>Actinopterygii</taxon>
        <taxon>Chondrostei</taxon>
        <taxon>Acipenseriformes</taxon>
        <taxon>Acipenseridae</taxon>
        <taxon>Acipenser</taxon>
    </lineage>
</organism>
<keyword evidence="2" id="KW-0732">Signal</keyword>
<comment type="caution">
    <text evidence="4">The sequence shown here is derived from an EMBL/GenBank/DDBJ whole genome shotgun (WGS) entry which is preliminary data.</text>
</comment>
<reference evidence="4 5" key="1">
    <citation type="submission" date="2019-01" db="EMBL/GenBank/DDBJ databases">
        <title>Draft Genome and Complete Hox-Cluster Characterization of the Sterlet Sturgeon (Acipenser ruthenus).</title>
        <authorList>
            <person name="Wei Q."/>
        </authorList>
    </citation>
    <scope>NUCLEOTIDE SEQUENCE [LARGE SCALE GENOMIC DNA]</scope>
    <source>
        <strain evidence="4">WHYD16114868_AA</strain>
        <tissue evidence="4">Blood</tissue>
    </source>
</reference>
<feature type="region of interest" description="Disordered" evidence="1">
    <location>
        <begin position="638"/>
        <end position="693"/>
    </location>
</feature>
<dbReference type="Pfam" id="PF26234">
    <property type="entry name" value="TXNDC11_2nd"/>
    <property type="match status" value="1"/>
</dbReference>
<evidence type="ECO:0000256" key="1">
    <source>
        <dbReference type="SAM" id="MobiDB-lite"/>
    </source>
</evidence>
<dbReference type="PANTHER" id="PTHR46497">
    <property type="entry name" value="THIOREDOXIN DOMAIN-CONTAINING PROTEIN 11"/>
    <property type="match status" value="1"/>
</dbReference>
<dbReference type="SUPFAM" id="SSF52833">
    <property type="entry name" value="Thioredoxin-like"/>
    <property type="match status" value="2"/>
</dbReference>
<dbReference type="InterPro" id="IPR013766">
    <property type="entry name" value="Thioredoxin_domain"/>
</dbReference>
<keyword evidence="5" id="KW-1185">Reference proteome</keyword>
<sequence>MARRPALLCGAIVLSCSLILAITFTCSETKQVVFPAQPPTRFFSPDSPVVDLYLGQLDEAESLRSASEVSLLYFYAPWCGQSISARGEIEQVARKLADQVQFVAVNCWWNQGKCRKQNNFYHYPVIYLYHRRFGPIEYNGPITAAYVEKFIRRVITPLQYVPSRAGLQDFLSHYEPGVLGYFEFNASPQPPGYLTFLTSALQALRRDFQGVMRFGVITSKQVAKAILLDAPGTVYMHRHFNTSLTFPSHVLNFTSENICRWALEHREWLVRWLRPHGGKSRALEQELRKGAALIIFLPFDPLAPSQPLVEEVAEIAVQYHSCNGSSWPGFMEPEVWGEPGSLSRAPCCNTLALPHWLSVSRTHNVCELCLDQALGPWHCPSLDSLCLREDFFTQPLSGNVQCSHVLSSSSPLDYYTACCWSLSKGSSTQQDRRSVLPHIEDRGSASAHSAVKGLKCRTNKTLNFYLLDSGLHWEFARRLGAPENSSMMGFATVLNLQDENYSAPYSPLQRHLVGEAAREPVGESLITTVTTRTFHRAVMDPEKDVLLFYYTQWCGFCSALNHVIIQLARLSLSNPRLAVCRINAAKNDLPWEFMVDRYPTILFFPSDRKHQSVKYPEDAPITLPNLVRFVQRHSSPLRSSSSSAFHQENEPLLHMPSPPDSRADTRQGESESLLSQNTLQEREGAENLLPQNTLQEREGAENLLPQNTLQEREGAESLLSQNTLQEMGGAESLLPQNTLQERGGAGGAAHEESLSPSDRGKRDCSANPRTSRDFPDRGLETTPQPSFMSPGG</sequence>
<feature type="domain" description="Thioredoxin" evidence="3">
    <location>
        <begin position="38"/>
        <end position="156"/>
    </location>
</feature>
<dbReference type="CDD" id="cd02995">
    <property type="entry name" value="PDI_a_PDI_a'_C"/>
    <property type="match status" value="1"/>
</dbReference>
<dbReference type="InterPro" id="IPR058777">
    <property type="entry name" value="TXNDC11_thioredoxin"/>
</dbReference>
<feature type="signal peptide" evidence="2">
    <location>
        <begin position="1"/>
        <end position="21"/>
    </location>
</feature>
<feature type="chain" id="PRO_5018973268" evidence="2">
    <location>
        <begin position="22"/>
        <end position="792"/>
    </location>
</feature>
<protein>
    <submittedName>
        <fullName evidence="4">Thioredoxin domain-containing protein 11</fullName>
    </submittedName>
</protein>
<name>A0A444UB72_ACIRT</name>
<dbReference type="PROSITE" id="PS51257">
    <property type="entry name" value="PROKAR_LIPOPROTEIN"/>
    <property type="match status" value="1"/>
</dbReference>
<gene>
    <name evidence="4" type="ORF">EOD39_0194</name>
</gene>
<proteinExistence type="predicted"/>
<dbReference type="EMBL" id="SCEB01214897">
    <property type="protein sequence ID" value="RXM32440.1"/>
    <property type="molecule type" value="Genomic_DNA"/>
</dbReference>
<evidence type="ECO:0000313" key="5">
    <source>
        <dbReference type="Proteomes" id="UP000289886"/>
    </source>
</evidence>
<dbReference type="InterPro" id="IPR052792">
    <property type="entry name" value="Thioredoxin_dom-contain_11"/>
</dbReference>
<feature type="compositionally biased region" description="Polar residues" evidence="1">
    <location>
        <begin position="670"/>
        <end position="679"/>
    </location>
</feature>
<feature type="compositionally biased region" description="Polar residues" evidence="1">
    <location>
        <begin position="781"/>
        <end position="792"/>
    </location>
</feature>
<accession>A0A444UB72</accession>
<dbReference type="InterPro" id="IPR036249">
    <property type="entry name" value="Thioredoxin-like_sf"/>
</dbReference>
<dbReference type="PROSITE" id="PS51352">
    <property type="entry name" value="THIOREDOXIN_2"/>
    <property type="match status" value="2"/>
</dbReference>
<dbReference type="AlphaFoldDB" id="A0A444UB72"/>
<dbReference type="Gene3D" id="3.40.30.10">
    <property type="entry name" value="Glutaredoxin"/>
    <property type="match status" value="2"/>
</dbReference>
<evidence type="ECO:0000256" key="2">
    <source>
        <dbReference type="SAM" id="SignalP"/>
    </source>
</evidence>
<dbReference type="Pfam" id="PF00085">
    <property type="entry name" value="Thioredoxin"/>
    <property type="match status" value="2"/>
</dbReference>
<dbReference type="PANTHER" id="PTHR46497:SF1">
    <property type="entry name" value="THIOREDOXIN DOMAIN-CONTAINING PROTEIN 11"/>
    <property type="match status" value="1"/>
</dbReference>
<evidence type="ECO:0000259" key="3">
    <source>
        <dbReference type="PROSITE" id="PS51352"/>
    </source>
</evidence>
<dbReference type="Proteomes" id="UP000289886">
    <property type="component" value="Unassembled WGS sequence"/>
</dbReference>
<dbReference type="CDD" id="cd02981">
    <property type="entry name" value="PDI_b_family"/>
    <property type="match status" value="1"/>
</dbReference>